<keyword evidence="4" id="KW-1185">Reference proteome</keyword>
<dbReference type="InterPro" id="IPR002156">
    <property type="entry name" value="RNaseH_domain"/>
</dbReference>
<reference evidence="3" key="1">
    <citation type="submission" date="2020-09" db="EMBL/GenBank/DDBJ databases">
        <title>Genome-Enabled Discovery of Anthraquinone Biosynthesis in Senna tora.</title>
        <authorList>
            <person name="Kang S.-H."/>
            <person name="Pandey R.P."/>
            <person name="Lee C.-M."/>
            <person name="Sim J.-S."/>
            <person name="Jeong J.-T."/>
            <person name="Choi B.-S."/>
            <person name="Jung M."/>
            <person name="Ginzburg D."/>
            <person name="Zhao K."/>
            <person name="Won S.Y."/>
            <person name="Oh T.-J."/>
            <person name="Yu Y."/>
            <person name="Kim N.-H."/>
            <person name="Lee O.R."/>
            <person name="Lee T.-H."/>
            <person name="Bashyal P."/>
            <person name="Kim T.-S."/>
            <person name="Lee W.-H."/>
            <person name="Kawkins C."/>
            <person name="Kim C.-K."/>
            <person name="Kim J.S."/>
            <person name="Ahn B.O."/>
            <person name="Rhee S.Y."/>
            <person name="Sohng J.K."/>
        </authorList>
    </citation>
    <scope>NUCLEOTIDE SEQUENCE</scope>
    <source>
        <tissue evidence="3">Leaf</tissue>
    </source>
</reference>
<evidence type="ECO:0000313" key="3">
    <source>
        <dbReference type="EMBL" id="KAF7833475.1"/>
    </source>
</evidence>
<feature type="domain" description="PB1-like" evidence="2">
    <location>
        <begin position="97"/>
        <end position="168"/>
    </location>
</feature>
<protein>
    <submittedName>
        <fullName evidence="3">Reverse transcriptase</fullName>
    </submittedName>
</protein>
<keyword evidence="3" id="KW-0695">RNA-directed DNA polymerase</keyword>
<dbReference type="AlphaFoldDB" id="A0A835C8C4"/>
<evidence type="ECO:0000259" key="2">
    <source>
        <dbReference type="Pfam" id="PF26130"/>
    </source>
</evidence>
<proteinExistence type="predicted"/>
<dbReference type="Pfam" id="PF13456">
    <property type="entry name" value="RVT_3"/>
    <property type="match status" value="1"/>
</dbReference>
<dbReference type="InterPro" id="IPR058594">
    <property type="entry name" value="PB1-like_dom_pln"/>
</dbReference>
<evidence type="ECO:0000313" key="4">
    <source>
        <dbReference type="Proteomes" id="UP000634136"/>
    </source>
</evidence>
<comment type="caution">
    <text evidence="3">The sequence shown here is derived from an EMBL/GenBank/DDBJ whole genome shotgun (WGS) entry which is preliminary data.</text>
</comment>
<name>A0A835C8C4_9FABA</name>
<keyword evidence="3" id="KW-0548">Nucleotidyltransferase</keyword>
<dbReference type="Proteomes" id="UP000634136">
    <property type="component" value="Unassembled WGS sequence"/>
</dbReference>
<dbReference type="GO" id="GO:0003964">
    <property type="term" value="F:RNA-directed DNA polymerase activity"/>
    <property type="evidence" value="ECO:0007669"/>
    <property type="project" value="UniProtKB-KW"/>
</dbReference>
<dbReference type="Pfam" id="PF26130">
    <property type="entry name" value="PB1-like"/>
    <property type="match status" value="1"/>
</dbReference>
<sequence>MDSSHIGDLPFENDKRVGLTPIRGRFCFSFLCKLQNAKWLHEARLAFSSSANCEIQVNCEIQLGEEEAKFIYNSVVKGAILRPQTVSEALASLRKDAYEDFDLDYIKVADIIAFIKKHGYFNYSNIWYKFEDEDFTDVSTFQNDKDIQRIFNTLQMKNYKVLQLFVEHAVDDEPAVLLATTQSTEPLLFTLLTLKNTRKKIKGEARLEYGDSGELVSLDSSFDDGTIRKQQVLMDYNVDVSKHQTDTVKRKAKKHVEESHAQQFYNLWGCKKRFISACGINDVAKIATSVRTHRLHKTTQYGKLDKGIVFTSSMREKVEKFSSRLAYVIAASQEGGGCFIGLTDCVEKENVRSWAREVFLLAEIWAVYLGLSLAWEKKLTSIDLKVDLAMTVRLIKSGVDMSHPLFPLISDIRSMINNNWDVIILCNASILGKVIFDTQPSVCNLPMQDDLRGICLSRRVVI</sequence>
<dbReference type="EMBL" id="JAAIUW010000005">
    <property type="protein sequence ID" value="KAF7833475.1"/>
    <property type="molecule type" value="Genomic_DNA"/>
</dbReference>
<evidence type="ECO:0000259" key="1">
    <source>
        <dbReference type="Pfam" id="PF13456"/>
    </source>
</evidence>
<dbReference type="GO" id="GO:0004523">
    <property type="term" value="F:RNA-DNA hybrid ribonuclease activity"/>
    <property type="evidence" value="ECO:0007669"/>
    <property type="project" value="InterPro"/>
</dbReference>
<dbReference type="GO" id="GO:0003676">
    <property type="term" value="F:nucleic acid binding"/>
    <property type="evidence" value="ECO:0007669"/>
    <property type="project" value="InterPro"/>
</dbReference>
<feature type="domain" description="RNase H type-1" evidence="1">
    <location>
        <begin position="361"/>
        <end position="422"/>
    </location>
</feature>
<organism evidence="3 4">
    <name type="scientific">Senna tora</name>
    <dbReference type="NCBI Taxonomy" id="362788"/>
    <lineage>
        <taxon>Eukaryota</taxon>
        <taxon>Viridiplantae</taxon>
        <taxon>Streptophyta</taxon>
        <taxon>Embryophyta</taxon>
        <taxon>Tracheophyta</taxon>
        <taxon>Spermatophyta</taxon>
        <taxon>Magnoliopsida</taxon>
        <taxon>eudicotyledons</taxon>
        <taxon>Gunneridae</taxon>
        <taxon>Pentapetalae</taxon>
        <taxon>rosids</taxon>
        <taxon>fabids</taxon>
        <taxon>Fabales</taxon>
        <taxon>Fabaceae</taxon>
        <taxon>Caesalpinioideae</taxon>
        <taxon>Cassia clade</taxon>
        <taxon>Senna</taxon>
    </lineage>
</organism>
<gene>
    <name evidence="3" type="ORF">G2W53_015808</name>
</gene>
<keyword evidence="3" id="KW-0808">Transferase</keyword>
<accession>A0A835C8C4</accession>